<keyword evidence="15" id="KW-1185">Reference proteome</keyword>
<evidence type="ECO:0000313" key="14">
    <source>
        <dbReference type="EMBL" id="OAK70770.1"/>
    </source>
</evidence>
<evidence type="ECO:0000256" key="10">
    <source>
        <dbReference type="ARBA" id="ARBA00030019"/>
    </source>
</evidence>
<name>A0A177ZTV7_9BACI</name>
<dbReference type="PATRIC" id="fig|217031.6.peg.2504"/>
<dbReference type="InterPro" id="IPR013126">
    <property type="entry name" value="Hsp_70_fam"/>
</dbReference>
<dbReference type="PRINTS" id="PR00301">
    <property type="entry name" value="HEATSHOCK70"/>
</dbReference>
<keyword evidence="5" id="KW-0597">Phosphoprotein</keyword>
<dbReference type="Proteomes" id="UP000077881">
    <property type="component" value="Unassembled WGS sequence"/>
</dbReference>
<accession>A0A177ZTV7</accession>
<evidence type="ECO:0000256" key="6">
    <source>
        <dbReference type="ARBA" id="ARBA00022741"/>
    </source>
</evidence>
<evidence type="ECO:0000313" key="15">
    <source>
        <dbReference type="Proteomes" id="UP000077881"/>
    </source>
</evidence>
<evidence type="ECO:0000256" key="3">
    <source>
        <dbReference type="ARBA" id="ARBA00014415"/>
    </source>
</evidence>
<dbReference type="PROSITE" id="PS00329">
    <property type="entry name" value="HSP70_2"/>
    <property type="match status" value="1"/>
</dbReference>
<dbReference type="FunFam" id="3.30.420.40:FF:000071">
    <property type="entry name" value="Molecular chaperone DnaK"/>
    <property type="match status" value="1"/>
</dbReference>
<evidence type="ECO:0000256" key="9">
    <source>
        <dbReference type="ARBA" id="ARBA00023186"/>
    </source>
</evidence>
<dbReference type="EMBL" id="LDJR01000048">
    <property type="protein sequence ID" value="OAK70770.1"/>
    <property type="molecule type" value="Genomic_DNA"/>
</dbReference>
<evidence type="ECO:0000256" key="7">
    <source>
        <dbReference type="ARBA" id="ARBA00022840"/>
    </source>
</evidence>
<evidence type="ECO:0000256" key="11">
    <source>
        <dbReference type="ARBA" id="ARBA00030945"/>
    </source>
</evidence>
<dbReference type="OrthoDB" id="9766019at2"/>
<dbReference type="InterPro" id="IPR018181">
    <property type="entry name" value="Heat_shock_70_CS"/>
</dbReference>
<dbReference type="InterPro" id="IPR029047">
    <property type="entry name" value="HSP70_peptide-bd_sf"/>
</dbReference>
<comment type="similarity">
    <text evidence="2 13">Belongs to the heat shock protein 70 family.</text>
</comment>
<dbReference type="AlphaFoldDB" id="A0A177ZTV7"/>
<dbReference type="Gene3D" id="3.30.420.40">
    <property type="match status" value="2"/>
</dbReference>
<dbReference type="PROSITE" id="PS00297">
    <property type="entry name" value="HSP70_1"/>
    <property type="match status" value="1"/>
</dbReference>
<sequence>MKVGIDLGTTNSAVAYMNANGTPEIITNSDGERTTPSVILVEGGKAIVGEVAKEASVSQVEDTIQFIKRQMGNKSFKFPLPGTDRMVDAVEASAIILKKIVQDAEAELNEKVTDAVITVPAYFDDSKRNATKDAAEMIGLNVLKIINEPTAAALAYYHLEKEKKDQMVAIYDLGGGTFDVSIVSIKDNEIQVLATDGDSNLGGFDFDNAIFNYILEKFEDETGIDLYDDDEAMQELRENAEKCKKSLTKRNKYVVPVSSSGHSLRVEITKELFQGLIESLLNRTQLVMEETVAEAGLTWQDINKVLLVGGSTRTPFISEMIEGFTGLTPSKELNPDEVVALGAAVQASLVEADETTNSKVDIIVRDVNSHSLGVLSTDDHNNYVNSIILPRNSEIPCQESRTFYSVNENQQEIKLDVTEGEDEDPEYIKIIGTSTIQLPSGLPMSSPIEITISYDKNGIVHTRAKDLFNDIDLGEMVIERQSNLTQQEFEVKKETLLSIEVE</sequence>
<dbReference type="Gene3D" id="3.90.640.10">
    <property type="entry name" value="Actin, Chain A, domain 4"/>
    <property type="match status" value="1"/>
</dbReference>
<reference evidence="14 15" key="1">
    <citation type="submission" date="2015-05" db="EMBL/GenBank/DDBJ databases">
        <title>Comparison of genome.</title>
        <authorList>
            <person name="Zheng Z."/>
            <person name="Sun M."/>
        </authorList>
    </citation>
    <scope>NUCLEOTIDE SEQUENCE [LARGE SCALE GENOMIC DNA]</scope>
    <source>
        <strain evidence="14 15">G25-74</strain>
    </source>
</reference>
<organism evidence="14 15">
    <name type="scientific">Lederbergia galactosidilytica</name>
    <dbReference type="NCBI Taxonomy" id="217031"/>
    <lineage>
        <taxon>Bacteria</taxon>
        <taxon>Bacillati</taxon>
        <taxon>Bacillota</taxon>
        <taxon>Bacilli</taxon>
        <taxon>Bacillales</taxon>
        <taxon>Bacillaceae</taxon>
        <taxon>Lederbergia</taxon>
    </lineage>
</organism>
<dbReference type="Pfam" id="PF00012">
    <property type="entry name" value="HSP70"/>
    <property type="match status" value="1"/>
</dbReference>
<comment type="caution">
    <text evidence="14">The sequence shown here is derived from an EMBL/GenBank/DDBJ whole genome shotgun (WGS) entry which is preliminary data.</text>
</comment>
<evidence type="ECO:0000256" key="8">
    <source>
        <dbReference type="ARBA" id="ARBA00023016"/>
    </source>
</evidence>
<comment type="function">
    <text evidence="1">Acts as a chaperone.</text>
</comment>
<dbReference type="PANTHER" id="PTHR19375">
    <property type="entry name" value="HEAT SHOCK PROTEIN 70KDA"/>
    <property type="match status" value="1"/>
</dbReference>
<dbReference type="STRING" id="217031.ABB05_11710"/>
<evidence type="ECO:0000256" key="1">
    <source>
        <dbReference type="ARBA" id="ARBA00002290"/>
    </source>
</evidence>
<keyword evidence="8" id="KW-0346">Stress response</keyword>
<dbReference type="SUPFAM" id="SSF100920">
    <property type="entry name" value="Heat shock protein 70kD (HSP70), peptide-binding domain"/>
    <property type="match status" value="1"/>
</dbReference>
<dbReference type="SUPFAM" id="SSF53067">
    <property type="entry name" value="Actin-like ATPase domain"/>
    <property type="match status" value="2"/>
</dbReference>
<keyword evidence="7 13" id="KW-0067">ATP-binding</keyword>
<keyword evidence="9" id="KW-0143">Chaperone</keyword>
<evidence type="ECO:0000256" key="12">
    <source>
        <dbReference type="ARBA" id="ARBA00033103"/>
    </source>
</evidence>
<dbReference type="FunFam" id="3.90.640.10:FF:000003">
    <property type="entry name" value="Molecular chaperone DnaK"/>
    <property type="match status" value="1"/>
</dbReference>
<keyword evidence="6 13" id="KW-0547">Nucleotide-binding</keyword>
<proteinExistence type="inferred from homology"/>
<evidence type="ECO:0000256" key="5">
    <source>
        <dbReference type="ARBA" id="ARBA00022553"/>
    </source>
</evidence>
<protein>
    <recommendedName>
        <fullName evidence="3">Chaperone protein DnaK</fullName>
    </recommendedName>
    <alternativeName>
        <fullName evidence="4">Chaperone protein dnaK</fullName>
    </alternativeName>
    <alternativeName>
        <fullName evidence="12">HSP70</fullName>
    </alternativeName>
    <alternativeName>
        <fullName evidence="11">Heat shock 70 kDa protein</fullName>
    </alternativeName>
    <alternativeName>
        <fullName evidence="10">Heat shock protein 70</fullName>
    </alternativeName>
</protein>
<dbReference type="InterPro" id="IPR043129">
    <property type="entry name" value="ATPase_NBD"/>
</dbReference>
<evidence type="ECO:0000256" key="2">
    <source>
        <dbReference type="ARBA" id="ARBA00007381"/>
    </source>
</evidence>
<dbReference type="GO" id="GO:0005524">
    <property type="term" value="F:ATP binding"/>
    <property type="evidence" value="ECO:0007669"/>
    <property type="project" value="UniProtKB-KW"/>
</dbReference>
<evidence type="ECO:0000256" key="13">
    <source>
        <dbReference type="RuleBase" id="RU003322"/>
    </source>
</evidence>
<evidence type="ECO:0000256" key="4">
    <source>
        <dbReference type="ARBA" id="ARBA00017249"/>
    </source>
</evidence>
<gene>
    <name evidence="14" type="ORF">ABB05_11710</name>
</gene>
<dbReference type="GO" id="GO:0140662">
    <property type="term" value="F:ATP-dependent protein folding chaperone"/>
    <property type="evidence" value="ECO:0007669"/>
    <property type="project" value="InterPro"/>
</dbReference>
<dbReference type="Gene3D" id="2.60.34.10">
    <property type="entry name" value="Substrate Binding Domain Of DNAk, Chain A, domain 1"/>
    <property type="match status" value="1"/>
</dbReference>
<dbReference type="RefSeq" id="WP_064468179.1">
    <property type="nucleotide sequence ID" value="NZ_LDJR01000048.1"/>
</dbReference>